<dbReference type="Proteomes" id="UP001176961">
    <property type="component" value="Unassembled WGS sequence"/>
</dbReference>
<name>A0AA36GFY0_CYLNA</name>
<evidence type="ECO:0008006" key="3">
    <source>
        <dbReference type="Google" id="ProtNLM"/>
    </source>
</evidence>
<organism evidence="1 2">
    <name type="scientific">Cylicocyclus nassatus</name>
    <name type="common">Nematode worm</name>
    <dbReference type="NCBI Taxonomy" id="53992"/>
    <lineage>
        <taxon>Eukaryota</taxon>
        <taxon>Metazoa</taxon>
        <taxon>Ecdysozoa</taxon>
        <taxon>Nematoda</taxon>
        <taxon>Chromadorea</taxon>
        <taxon>Rhabditida</taxon>
        <taxon>Rhabditina</taxon>
        <taxon>Rhabditomorpha</taxon>
        <taxon>Strongyloidea</taxon>
        <taxon>Strongylidae</taxon>
        <taxon>Cylicocyclus</taxon>
    </lineage>
</organism>
<comment type="caution">
    <text evidence="1">The sequence shown here is derived from an EMBL/GenBank/DDBJ whole genome shotgun (WGS) entry which is preliminary data.</text>
</comment>
<dbReference type="AlphaFoldDB" id="A0AA36GFY0"/>
<protein>
    <recommendedName>
        <fullName evidence="3">Tc1-like transposase DDE domain-containing protein</fullName>
    </recommendedName>
</protein>
<dbReference type="GO" id="GO:0003676">
    <property type="term" value="F:nucleic acid binding"/>
    <property type="evidence" value="ECO:0007669"/>
    <property type="project" value="InterPro"/>
</dbReference>
<reference evidence="1" key="1">
    <citation type="submission" date="2023-07" db="EMBL/GenBank/DDBJ databases">
        <authorList>
            <consortium name="CYATHOMIX"/>
        </authorList>
    </citation>
    <scope>NUCLEOTIDE SEQUENCE</scope>
    <source>
        <strain evidence="1">N/A</strain>
    </source>
</reference>
<accession>A0AA36GFY0</accession>
<gene>
    <name evidence="1" type="ORF">CYNAS_LOCUS1536</name>
</gene>
<dbReference type="PANTHER" id="PTHR33939:SF1">
    <property type="entry name" value="DUF4371 DOMAIN-CONTAINING PROTEIN"/>
    <property type="match status" value="1"/>
</dbReference>
<evidence type="ECO:0000313" key="1">
    <source>
        <dbReference type="EMBL" id="CAJ0589553.1"/>
    </source>
</evidence>
<dbReference type="PANTHER" id="PTHR33939">
    <property type="entry name" value="PROTEIN CBG22215"/>
    <property type="match status" value="1"/>
</dbReference>
<evidence type="ECO:0000313" key="2">
    <source>
        <dbReference type="Proteomes" id="UP001176961"/>
    </source>
</evidence>
<dbReference type="InterPro" id="IPR036397">
    <property type="entry name" value="RNaseH_sf"/>
</dbReference>
<sequence length="175" mass="19714">MERYSCGGRAAGKNKGKRAIVVGAIAEDGVIPECTKVVVSGMRDLDGDYHKDMNSDLFEMWLTEAIPHMIRRANGKRVSLVVDNAPYHSRQLEKIPTTSSTKNQIREYLGAHGVTVPENATKAGLLKQVKERTIQWMATVSTELAVGWFREAMWHESQAREKEAIDIYHHPRLLI</sequence>
<keyword evidence="2" id="KW-1185">Reference proteome</keyword>
<dbReference type="EMBL" id="CATQJL010000001">
    <property type="protein sequence ID" value="CAJ0589553.1"/>
    <property type="molecule type" value="Genomic_DNA"/>
</dbReference>
<proteinExistence type="predicted"/>
<dbReference type="Gene3D" id="3.30.420.10">
    <property type="entry name" value="Ribonuclease H-like superfamily/Ribonuclease H"/>
    <property type="match status" value="1"/>
</dbReference>